<proteinExistence type="inferred from homology"/>
<dbReference type="NCBIfam" id="TIGR00200">
    <property type="entry name" value="cinA_nterm"/>
    <property type="match status" value="1"/>
</dbReference>
<dbReference type="OrthoDB" id="9801454at2"/>
<evidence type="ECO:0000259" key="2">
    <source>
        <dbReference type="SMART" id="SM00852"/>
    </source>
</evidence>
<dbReference type="SMART" id="SM00852">
    <property type="entry name" value="MoCF_biosynth"/>
    <property type="match status" value="1"/>
</dbReference>
<evidence type="ECO:0000256" key="1">
    <source>
        <dbReference type="HAMAP-Rule" id="MF_00226"/>
    </source>
</evidence>
<dbReference type="eggNOG" id="COG1546">
    <property type="taxonomic scope" value="Bacteria"/>
</dbReference>
<dbReference type="STRING" id="869210.Marky_0335"/>
<dbReference type="SUPFAM" id="SSF53218">
    <property type="entry name" value="Molybdenum cofactor biosynthesis proteins"/>
    <property type="match status" value="1"/>
</dbReference>
<comment type="similarity">
    <text evidence="1">Belongs to the CinA family.</text>
</comment>
<reference evidence="3 4" key="1">
    <citation type="journal article" date="2012" name="Stand. Genomic Sci.">
        <title>Complete genome sequence of the aerobic, heterotroph Marinithermus hydrothermalis type strain (T1(T)) from a deep-sea hydrothermal vent chimney.</title>
        <authorList>
            <person name="Copeland A."/>
            <person name="Gu W."/>
            <person name="Yasawong M."/>
            <person name="Lapidus A."/>
            <person name="Lucas S."/>
            <person name="Deshpande S."/>
            <person name="Pagani I."/>
            <person name="Tapia R."/>
            <person name="Cheng J.F."/>
            <person name="Goodwin L.A."/>
            <person name="Pitluck S."/>
            <person name="Liolios K."/>
            <person name="Ivanova N."/>
            <person name="Mavromatis K."/>
            <person name="Mikhailova N."/>
            <person name="Pati A."/>
            <person name="Chen A."/>
            <person name="Palaniappan K."/>
            <person name="Land M."/>
            <person name="Pan C."/>
            <person name="Brambilla E.M."/>
            <person name="Rohde M."/>
            <person name="Tindall B.J."/>
            <person name="Sikorski J."/>
            <person name="Goker M."/>
            <person name="Detter J.C."/>
            <person name="Bristow J."/>
            <person name="Eisen J.A."/>
            <person name="Markowitz V."/>
            <person name="Hugenholtz P."/>
            <person name="Kyrpides N.C."/>
            <person name="Klenk H.P."/>
            <person name="Woyke T."/>
        </authorList>
    </citation>
    <scope>NUCLEOTIDE SEQUENCE [LARGE SCALE GENOMIC DNA]</scope>
    <source>
        <strain evidence="4">DSM 14884 / JCM 11576 / T1</strain>
    </source>
</reference>
<feature type="domain" description="MoaB/Mog" evidence="2">
    <location>
        <begin position="5"/>
        <end position="171"/>
    </location>
</feature>
<dbReference type="CDD" id="cd00885">
    <property type="entry name" value="cinA"/>
    <property type="match status" value="1"/>
</dbReference>
<dbReference type="InterPro" id="IPR008136">
    <property type="entry name" value="CinA_C"/>
</dbReference>
<dbReference type="KEGG" id="mhd:Marky_0335"/>
<name>F2NPY8_MARHT</name>
<dbReference type="RefSeq" id="WP_013703144.1">
    <property type="nucleotide sequence ID" value="NC_015387.1"/>
</dbReference>
<dbReference type="InterPro" id="IPR041424">
    <property type="entry name" value="CinA_KH"/>
</dbReference>
<gene>
    <name evidence="3" type="ordered locus">Marky_0335</name>
</gene>
<dbReference type="Gene3D" id="3.40.980.10">
    <property type="entry name" value="MoaB/Mog-like domain"/>
    <property type="match status" value="1"/>
</dbReference>
<dbReference type="EMBL" id="CP002630">
    <property type="protein sequence ID" value="AEB11089.1"/>
    <property type="molecule type" value="Genomic_DNA"/>
</dbReference>
<dbReference type="PANTHER" id="PTHR13939:SF0">
    <property type="entry name" value="NMN AMIDOHYDROLASE-LIKE PROTEIN YFAY"/>
    <property type="match status" value="1"/>
</dbReference>
<dbReference type="PIRSF" id="PIRSF006728">
    <property type="entry name" value="CinA"/>
    <property type="match status" value="1"/>
</dbReference>
<dbReference type="NCBIfam" id="TIGR00199">
    <property type="entry name" value="PncC_domain"/>
    <property type="match status" value="1"/>
</dbReference>
<accession>F2NPY8</accession>
<dbReference type="InterPro" id="IPR001453">
    <property type="entry name" value="MoaB/Mog_dom"/>
</dbReference>
<dbReference type="AlphaFoldDB" id="F2NPY8"/>
<protein>
    <recommendedName>
        <fullName evidence="1">CinA-like protein</fullName>
    </recommendedName>
</protein>
<sequence length="399" mass="42287">MLIAEIIGVGSELIRGDTLDTNTAEIARSLEAYAVRVDRTLRVADDLQALAEAVREAWRRADLVVLSGGLGPTPDDLTREAIAQALGEPLELDAAMLERIRAFFAARGRAMPEGNQKQALRIPSARWLENPRGTAPGWWVIREAKQLVALPGPPAEWRPIWAELLPQLGLPPAPRVRKVYKTWGLGESTLVQRLGPLARRGDPALGTYAHPDGVHVVIEGTDPAATRALARSVRARLEAYIWGEDDATLAQTLLRRLEARGGTLAVMESLTGGLVTSLLTDVPGASRVVLGGVVSYSAGAKARFGVPEAVLEAHGTVSAEAARAMAGAVRALFGATHGIATTGVAGPQPLEGHPVGTVYVGVAGPDGSAARAYRFPPVGREAIKLRAAYAALAYFWSQT</sequence>
<dbReference type="HAMAP" id="MF_00226_B">
    <property type="entry name" value="CinA_B"/>
    <property type="match status" value="1"/>
</dbReference>
<dbReference type="InterPro" id="IPR050101">
    <property type="entry name" value="CinA"/>
</dbReference>
<dbReference type="InterPro" id="IPR036653">
    <property type="entry name" value="CinA-like_C"/>
</dbReference>
<organism evidence="3 4">
    <name type="scientific">Marinithermus hydrothermalis (strain DSM 14884 / JCM 11576 / T1)</name>
    <dbReference type="NCBI Taxonomy" id="869210"/>
    <lineage>
        <taxon>Bacteria</taxon>
        <taxon>Thermotogati</taxon>
        <taxon>Deinococcota</taxon>
        <taxon>Deinococci</taxon>
        <taxon>Thermales</taxon>
        <taxon>Thermaceae</taxon>
        <taxon>Marinithermus</taxon>
    </lineage>
</organism>
<dbReference type="Gene3D" id="3.30.70.2860">
    <property type="match status" value="1"/>
</dbReference>
<dbReference type="eggNOG" id="COG1058">
    <property type="taxonomic scope" value="Bacteria"/>
</dbReference>
<dbReference type="InterPro" id="IPR036425">
    <property type="entry name" value="MoaB/Mog-like_dom_sf"/>
</dbReference>
<dbReference type="HOGENOM" id="CLU_030805_9_3_0"/>
<evidence type="ECO:0000313" key="3">
    <source>
        <dbReference type="EMBL" id="AEB11089.1"/>
    </source>
</evidence>
<dbReference type="PANTHER" id="PTHR13939">
    <property type="entry name" value="NICOTINAMIDE-NUCLEOTIDE AMIDOHYDROLASE PNCC"/>
    <property type="match status" value="1"/>
</dbReference>
<dbReference type="Pfam" id="PF18146">
    <property type="entry name" value="CinA_KH"/>
    <property type="match status" value="1"/>
</dbReference>
<dbReference type="Proteomes" id="UP000007030">
    <property type="component" value="Chromosome"/>
</dbReference>
<keyword evidence="4" id="KW-1185">Reference proteome</keyword>
<dbReference type="Pfam" id="PF02464">
    <property type="entry name" value="CinA"/>
    <property type="match status" value="1"/>
</dbReference>
<dbReference type="InterPro" id="IPR008135">
    <property type="entry name" value="Competence-induced_CinA"/>
</dbReference>
<dbReference type="Pfam" id="PF00994">
    <property type="entry name" value="MoCF_biosynth"/>
    <property type="match status" value="1"/>
</dbReference>
<dbReference type="SUPFAM" id="SSF142433">
    <property type="entry name" value="CinA-like"/>
    <property type="match status" value="1"/>
</dbReference>
<evidence type="ECO:0000313" key="4">
    <source>
        <dbReference type="Proteomes" id="UP000007030"/>
    </source>
</evidence>
<dbReference type="Gene3D" id="3.90.950.20">
    <property type="entry name" value="CinA-like"/>
    <property type="match status" value="1"/>
</dbReference>